<keyword evidence="3" id="KW-1185">Reference proteome</keyword>
<sequence length="189" mass="19897">MQRTGRLTRPRGTHALAWTLATGAATTLSWFGVHTVLDDTSYEPPRALPVSDGPEAGGSGAGAAPRASSTHRPRPHPPSASPSPSPSGKPHRTPRRTPSTKPRTTSADPGRGRGGTGQVEGATVRGGRAVFDMGADSATLVSATPDPGWEMKVWHNQGYIRVTFTSGATSSSVFCRWDDARPRIETFDG</sequence>
<dbReference type="Proteomes" id="UP001202244">
    <property type="component" value="Chromosome"/>
</dbReference>
<organism evidence="2 3">
    <name type="scientific">Streptomyces tubbatahanensis</name>
    <dbReference type="NCBI Taxonomy" id="2923272"/>
    <lineage>
        <taxon>Bacteria</taxon>
        <taxon>Bacillati</taxon>
        <taxon>Actinomycetota</taxon>
        <taxon>Actinomycetes</taxon>
        <taxon>Kitasatosporales</taxon>
        <taxon>Streptomycetaceae</taxon>
        <taxon>Streptomyces</taxon>
    </lineage>
</organism>
<feature type="region of interest" description="Disordered" evidence="1">
    <location>
        <begin position="44"/>
        <end position="125"/>
    </location>
</feature>
<feature type="compositionally biased region" description="Low complexity" evidence="1">
    <location>
        <begin position="96"/>
        <end position="106"/>
    </location>
</feature>
<evidence type="ECO:0000313" key="3">
    <source>
        <dbReference type="Proteomes" id="UP001202244"/>
    </source>
</evidence>
<accession>A0ABY3XRV0</accession>
<protein>
    <recommendedName>
        <fullName evidence="4">Secreted protein</fullName>
    </recommendedName>
</protein>
<evidence type="ECO:0000313" key="2">
    <source>
        <dbReference type="EMBL" id="UNS97171.1"/>
    </source>
</evidence>
<proteinExistence type="predicted"/>
<reference evidence="2 3" key="1">
    <citation type="journal article" date="2023" name="Microbiol. Spectr.">
        <title>Synergy between Genome Mining, Metabolomics, and Bioinformatics Uncovers Antibacterial Chlorinated Carbazole Alkaloids and Their Biosynthetic Gene Cluster from Streptomyces tubbatahanensis sp. nov., a Novel Actinomycete Isolated from Sulu Sea, Philippines.</title>
        <authorList>
            <person name="Tenebro C.P."/>
            <person name="Trono D.J.V.L."/>
            <person name="Balida L.A.P."/>
            <person name="Bayog L.K.A."/>
            <person name="Bruna J.R."/>
            <person name="Sabido E.M."/>
            <person name="Caspe D.P.C."/>
            <person name="de Los Santos E.L.C."/>
            <person name="Saludes J.P."/>
            <person name="Dalisay D.S."/>
        </authorList>
    </citation>
    <scope>NUCLEOTIDE SEQUENCE [LARGE SCALE GENOMIC DNA]</scope>
    <source>
        <strain evidence="2 3">DSD3025</strain>
    </source>
</reference>
<evidence type="ECO:0008006" key="4">
    <source>
        <dbReference type="Google" id="ProtNLM"/>
    </source>
</evidence>
<feature type="compositionally biased region" description="Pro residues" evidence="1">
    <location>
        <begin position="76"/>
        <end position="87"/>
    </location>
</feature>
<evidence type="ECO:0000256" key="1">
    <source>
        <dbReference type="SAM" id="MobiDB-lite"/>
    </source>
</evidence>
<dbReference type="EMBL" id="CP093846">
    <property type="protein sequence ID" value="UNS97171.1"/>
    <property type="molecule type" value="Genomic_DNA"/>
</dbReference>
<gene>
    <name evidence="2" type="ORF">MMF93_12090</name>
</gene>
<dbReference type="RefSeq" id="WP_242751327.1">
    <property type="nucleotide sequence ID" value="NZ_CP093846.1"/>
</dbReference>
<name>A0ABY3XRV0_9ACTN</name>